<evidence type="ECO:0000313" key="3">
    <source>
        <dbReference type="EMBL" id="CAB4674469.1"/>
    </source>
</evidence>
<dbReference type="EMBL" id="CAEZXG010000008">
    <property type="protein sequence ID" value="CAB4674469.1"/>
    <property type="molecule type" value="Genomic_DNA"/>
</dbReference>
<dbReference type="SMART" id="SM00422">
    <property type="entry name" value="HTH_MERR"/>
    <property type="match status" value="1"/>
</dbReference>
<dbReference type="SUPFAM" id="SSF46955">
    <property type="entry name" value="Putative DNA-binding domain"/>
    <property type="match status" value="1"/>
</dbReference>
<dbReference type="InterPro" id="IPR000551">
    <property type="entry name" value="MerR-type_HTH_dom"/>
</dbReference>
<dbReference type="InterPro" id="IPR009061">
    <property type="entry name" value="DNA-bd_dom_put_sf"/>
</dbReference>
<accession>A0A6J6MLV0</accession>
<dbReference type="PANTHER" id="PTHR30204:SF89">
    <property type="entry name" value="HTH MERR-TYPE DOMAIN-CONTAINING PROTEIN"/>
    <property type="match status" value="1"/>
</dbReference>
<protein>
    <submittedName>
        <fullName evidence="3">Unannotated protein</fullName>
    </submittedName>
</protein>
<evidence type="ECO:0000313" key="4">
    <source>
        <dbReference type="EMBL" id="CAB4821233.1"/>
    </source>
</evidence>
<dbReference type="Gene3D" id="1.10.1660.10">
    <property type="match status" value="1"/>
</dbReference>
<evidence type="ECO:0000259" key="2">
    <source>
        <dbReference type="PROSITE" id="PS50937"/>
    </source>
</evidence>
<dbReference type="Pfam" id="PF13411">
    <property type="entry name" value="MerR_1"/>
    <property type="match status" value="1"/>
</dbReference>
<reference evidence="3" key="1">
    <citation type="submission" date="2020-05" db="EMBL/GenBank/DDBJ databases">
        <authorList>
            <person name="Chiriac C."/>
            <person name="Salcher M."/>
            <person name="Ghai R."/>
            <person name="Kavagutti S V."/>
        </authorList>
    </citation>
    <scope>NUCLEOTIDE SEQUENCE</scope>
</reference>
<dbReference type="CDD" id="cd00592">
    <property type="entry name" value="HTH_MerR-like"/>
    <property type="match status" value="1"/>
</dbReference>
<name>A0A6J6MLV0_9ZZZZ</name>
<gene>
    <name evidence="3" type="ORF">UFOPK2359_00232</name>
    <name evidence="4" type="ORF">UFOPK3167_00298</name>
</gene>
<proteinExistence type="predicted"/>
<dbReference type="AlphaFoldDB" id="A0A6J6MLV0"/>
<dbReference type="GO" id="GO:0003677">
    <property type="term" value="F:DNA binding"/>
    <property type="evidence" value="ECO:0007669"/>
    <property type="project" value="UniProtKB-KW"/>
</dbReference>
<feature type="domain" description="HTH merR-type" evidence="2">
    <location>
        <begin position="24"/>
        <end position="82"/>
    </location>
</feature>
<dbReference type="EMBL" id="CAFABF010000007">
    <property type="protein sequence ID" value="CAB4821233.1"/>
    <property type="molecule type" value="Genomic_DNA"/>
</dbReference>
<organism evidence="3">
    <name type="scientific">freshwater metagenome</name>
    <dbReference type="NCBI Taxonomy" id="449393"/>
    <lineage>
        <taxon>unclassified sequences</taxon>
        <taxon>metagenomes</taxon>
        <taxon>ecological metagenomes</taxon>
    </lineage>
</organism>
<evidence type="ECO:0000256" key="1">
    <source>
        <dbReference type="ARBA" id="ARBA00023125"/>
    </source>
</evidence>
<dbReference type="GO" id="GO:0003700">
    <property type="term" value="F:DNA-binding transcription factor activity"/>
    <property type="evidence" value="ECO:0007669"/>
    <property type="project" value="InterPro"/>
</dbReference>
<sequence length="241" mass="26665">MAVPARAYLSIGEVLNRLRSDFPDITISKIRFLESEGLIDPQRTPSGYRKFTSSDLERLRYVLLAQRDQYLPLKVIKDNLDAMDRGLAPSQTAGVSTPRPPMSLVTIDGEMAPSSFGEANEMRLSREELIKHSGLLEAQLVELEGYGLIAARGRHFDGDALAIAKAVTEMASFGIEARHLRSFKSAADREIGLIEQVITPLTRQKSSESKARAEEVQKEIASLSIRLHAALVRGGLHRLRS</sequence>
<keyword evidence="1" id="KW-0238">DNA-binding</keyword>
<dbReference type="InterPro" id="IPR047057">
    <property type="entry name" value="MerR_fam"/>
</dbReference>
<dbReference type="PANTHER" id="PTHR30204">
    <property type="entry name" value="REDOX-CYCLING DRUG-SENSING TRANSCRIPTIONAL ACTIVATOR SOXR"/>
    <property type="match status" value="1"/>
</dbReference>
<dbReference type="PROSITE" id="PS50937">
    <property type="entry name" value="HTH_MERR_2"/>
    <property type="match status" value="1"/>
</dbReference>